<dbReference type="Pfam" id="PF07690">
    <property type="entry name" value="MFS_1"/>
    <property type="match status" value="1"/>
</dbReference>
<evidence type="ECO:0000256" key="4">
    <source>
        <dbReference type="ARBA" id="ARBA00022989"/>
    </source>
</evidence>
<protein>
    <submittedName>
        <fullName evidence="8">MFS transporter</fullName>
    </submittedName>
</protein>
<evidence type="ECO:0000256" key="3">
    <source>
        <dbReference type="ARBA" id="ARBA00022692"/>
    </source>
</evidence>
<evidence type="ECO:0000313" key="9">
    <source>
        <dbReference type="Proteomes" id="UP000185628"/>
    </source>
</evidence>
<keyword evidence="9" id="KW-1185">Reference proteome</keyword>
<dbReference type="RefSeq" id="WP_073716506.1">
    <property type="nucleotide sequence ID" value="NZ_MQVR01000029.1"/>
</dbReference>
<dbReference type="PROSITE" id="PS50850">
    <property type="entry name" value="MFS"/>
    <property type="match status" value="1"/>
</dbReference>
<feature type="domain" description="Major facilitator superfamily (MFS) profile" evidence="7">
    <location>
        <begin position="240"/>
        <end position="431"/>
    </location>
</feature>
<dbReference type="Gene3D" id="1.20.1250.20">
    <property type="entry name" value="MFS general substrate transporter like domains"/>
    <property type="match status" value="2"/>
</dbReference>
<feature type="transmembrane region" description="Helical" evidence="6">
    <location>
        <begin position="273"/>
        <end position="297"/>
    </location>
</feature>
<feature type="transmembrane region" description="Helical" evidence="6">
    <location>
        <begin position="333"/>
        <end position="355"/>
    </location>
</feature>
<feature type="transmembrane region" description="Helical" evidence="6">
    <location>
        <begin position="239"/>
        <end position="261"/>
    </location>
</feature>
<comment type="subcellular location">
    <subcellularLocation>
        <location evidence="1">Cell membrane</location>
        <topology evidence="1">Multi-pass membrane protein</topology>
    </subcellularLocation>
</comment>
<dbReference type="InterPro" id="IPR036259">
    <property type="entry name" value="MFS_trans_sf"/>
</dbReference>
<keyword evidence="2" id="KW-1003">Cell membrane</keyword>
<keyword evidence="3 6" id="KW-0812">Transmembrane</keyword>
<accession>A0A1Q5Q2Y4</accession>
<dbReference type="OrthoDB" id="3688258at2"/>
<evidence type="ECO:0000256" key="2">
    <source>
        <dbReference type="ARBA" id="ARBA00022475"/>
    </source>
</evidence>
<evidence type="ECO:0000256" key="5">
    <source>
        <dbReference type="ARBA" id="ARBA00023136"/>
    </source>
</evidence>
<feature type="transmembrane region" description="Helical" evidence="6">
    <location>
        <begin position="367"/>
        <end position="389"/>
    </location>
</feature>
<dbReference type="PANTHER" id="PTHR23513">
    <property type="entry name" value="INTEGRAL MEMBRANE EFFLUX PROTEIN-RELATED"/>
    <property type="match status" value="1"/>
</dbReference>
<feature type="transmembrane region" description="Helical" evidence="6">
    <location>
        <begin position="89"/>
        <end position="108"/>
    </location>
</feature>
<evidence type="ECO:0000259" key="7">
    <source>
        <dbReference type="PROSITE" id="PS50850"/>
    </source>
</evidence>
<dbReference type="Proteomes" id="UP000185628">
    <property type="component" value="Unassembled WGS sequence"/>
</dbReference>
<dbReference type="STRING" id="208480.SAMN02910418_02022"/>
<gene>
    <name evidence="8" type="ORF">BSZ39_06215</name>
</gene>
<comment type="caution">
    <text evidence="8">The sequence shown here is derived from an EMBL/GenBank/DDBJ whole genome shotgun (WGS) entry which is preliminary data.</text>
</comment>
<dbReference type="EMBL" id="MQVR01000029">
    <property type="protein sequence ID" value="OKL54049.1"/>
    <property type="molecule type" value="Genomic_DNA"/>
</dbReference>
<dbReference type="InterPro" id="IPR020846">
    <property type="entry name" value="MFS_dom"/>
</dbReference>
<dbReference type="AlphaFoldDB" id="A0A1Q5Q2Y4"/>
<evidence type="ECO:0000313" key="8">
    <source>
        <dbReference type="EMBL" id="OKL54049.1"/>
    </source>
</evidence>
<feature type="transmembrane region" description="Helical" evidence="6">
    <location>
        <begin position="55"/>
        <end position="77"/>
    </location>
</feature>
<feature type="transmembrane region" description="Helical" evidence="6">
    <location>
        <begin position="180"/>
        <end position="200"/>
    </location>
</feature>
<feature type="transmembrane region" description="Helical" evidence="6">
    <location>
        <begin position="150"/>
        <end position="174"/>
    </location>
</feature>
<keyword evidence="4 6" id="KW-1133">Transmembrane helix</keyword>
<dbReference type="GO" id="GO:0022857">
    <property type="term" value="F:transmembrane transporter activity"/>
    <property type="evidence" value="ECO:0007669"/>
    <property type="project" value="InterPro"/>
</dbReference>
<proteinExistence type="predicted"/>
<dbReference type="GO" id="GO:0005886">
    <property type="term" value="C:plasma membrane"/>
    <property type="evidence" value="ECO:0007669"/>
    <property type="project" value="UniProtKB-SubCell"/>
</dbReference>
<feature type="transmembrane region" description="Helical" evidence="6">
    <location>
        <begin position="395"/>
        <end position="414"/>
    </location>
</feature>
<evidence type="ECO:0000256" key="1">
    <source>
        <dbReference type="ARBA" id="ARBA00004651"/>
    </source>
</evidence>
<dbReference type="InterPro" id="IPR011701">
    <property type="entry name" value="MFS"/>
</dbReference>
<dbReference type="PANTHER" id="PTHR23513:SF17">
    <property type="entry name" value="MEMBRANE PROTEIN"/>
    <property type="match status" value="1"/>
</dbReference>
<name>A0A1Q5Q2Y4_9ACTO</name>
<sequence>MRVVRDLKTLSGYPGFRKLLTVRLVSQTSDGLMQAGLASLFFFSPERLTTAGDVAIAFAVLLLPFTLVGPFAGPLLDRWRRRQVLARGNALRAVLALIIGVCLVTLGIGPAVYVLALITLGVNRFLLSALSAGLPLVVPRRLLLMANSIAPTLGAAAAVIGAVIGFGLGIVLPVGSTRDFGLLAAAAVVFALASGFALRLGADELGPEKGANRPRTLGSVLTDLKSAARYLFARRTPGAALAVMASHRFIYGVNFLVLILASRNLLTDPANAAAGLALFATLSGISFAGSGLAIVATPIAHERLSPKQWISWCLAICIVSQLIAASAATIPVIGIAAFLLGLSVQGAKIAVDTIVQRDTADAYRGRAFALYDVMFNAAFVGAAGLAAAVLPDTGWSRTVFLILALIIGVMIAAYRLSADEPREVEEAEREA</sequence>
<dbReference type="SUPFAM" id="SSF103473">
    <property type="entry name" value="MFS general substrate transporter"/>
    <property type="match status" value="1"/>
</dbReference>
<evidence type="ECO:0000256" key="6">
    <source>
        <dbReference type="SAM" id="Phobius"/>
    </source>
</evidence>
<keyword evidence="5 6" id="KW-0472">Membrane</keyword>
<organism evidence="8 9">
    <name type="scientific">Bowdeniella nasicola</name>
    <dbReference type="NCBI Taxonomy" id="208480"/>
    <lineage>
        <taxon>Bacteria</taxon>
        <taxon>Bacillati</taxon>
        <taxon>Actinomycetota</taxon>
        <taxon>Actinomycetes</taxon>
        <taxon>Actinomycetales</taxon>
        <taxon>Actinomycetaceae</taxon>
        <taxon>Bowdeniella</taxon>
    </lineage>
</organism>
<reference evidence="9" key="1">
    <citation type="submission" date="2016-12" db="EMBL/GenBank/DDBJ databases">
        <authorList>
            <person name="Meng X."/>
        </authorList>
    </citation>
    <scope>NUCLEOTIDE SEQUENCE [LARGE SCALE GENOMIC DNA]</scope>
    <source>
        <strain evidence="9">DSM 19116</strain>
    </source>
</reference>